<sequence>MSKPSKTQIGISELKKFVVHAALLSLIDPVREEPTRSSFDENPDSDILGSQQLRQKFLDSFALICSTSSSGATTASAVCLEWNAPAPAILRVARNHGLTSADLTGLKRVLQILQAVARKENLSTQAESEILDLVVELARGRILSIVDKAEKRGIRESLRLASSRALTDRAKSEILAEPEFRHWLESCPFTSPSFLQPWTSPAIVKLVNWASQARWAYSTQLQILLGIKQLQKPAWMDNLYKIARYRSAIKSMVKLAAKQPDIFSQIEIRDVQAPKPLSFFLKNDKAALLSAVKNLVKEDSGTIMQQLESHLDSHDLEADLYRACRLNLTLHAEMQLVEFYEGHPESVARMPFIGTSKKACFLCYRYLLHHPLRLRVSACHQKIYPSWMPPPCNQTSKQWKSPPFTKVDKEIEQLARTELKTALNVPRRPKNYDSTAGPSLTLTATVSTDKEP</sequence>
<gene>
    <name evidence="2" type="ORF">FBEOM_11919</name>
</gene>
<dbReference type="PANTHER" id="PTHR42037">
    <property type="match status" value="1"/>
</dbReference>
<dbReference type="Proteomes" id="UP000730481">
    <property type="component" value="Unassembled WGS sequence"/>
</dbReference>
<protein>
    <submittedName>
        <fullName evidence="2">Uncharacterized protein</fullName>
    </submittedName>
</protein>
<feature type="compositionally biased region" description="Polar residues" evidence="1">
    <location>
        <begin position="432"/>
        <end position="452"/>
    </location>
</feature>
<reference evidence="2" key="1">
    <citation type="journal article" date="2017" name="Mycologia">
        <title>Fusarium algeriense, sp. nov., a novel toxigenic crown rot pathogen of durum wheat from Algeria is nested in the Fusarium burgessii species complex.</title>
        <authorList>
            <person name="Laraba I."/>
            <person name="Keddad A."/>
            <person name="Boureghda H."/>
            <person name="Abdallah N."/>
            <person name="Vaughan M.M."/>
            <person name="Proctor R.H."/>
            <person name="Busman M."/>
            <person name="O'Donnell K."/>
        </authorList>
    </citation>
    <scope>NUCLEOTIDE SEQUENCE</scope>
    <source>
        <strain evidence="2">NRRL 25174</strain>
    </source>
</reference>
<reference evidence="2" key="2">
    <citation type="submission" date="2020-02" db="EMBL/GenBank/DDBJ databases">
        <title>Identification and distribution of gene clusters putatively required for synthesis of sphingolipid metabolism inhibitors in phylogenetically diverse species of the filamentous fungus Fusarium.</title>
        <authorList>
            <person name="Kim H.-S."/>
            <person name="Busman M."/>
            <person name="Brown D.W."/>
            <person name="Divon H."/>
            <person name="Uhlig S."/>
            <person name="Proctor R.H."/>
        </authorList>
    </citation>
    <scope>NUCLEOTIDE SEQUENCE</scope>
    <source>
        <strain evidence="2">NRRL 25174</strain>
    </source>
</reference>
<keyword evidence="3" id="KW-1185">Reference proteome</keyword>
<evidence type="ECO:0000313" key="2">
    <source>
        <dbReference type="EMBL" id="KAF4334247.1"/>
    </source>
</evidence>
<dbReference type="PANTHER" id="PTHR42037:SF1">
    <property type="match status" value="1"/>
</dbReference>
<comment type="caution">
    <text evidence="2">The sequence shown here is derived from an EMBL/GenBank/DDBJ whole genome shotgun (WGS) entry which is preliminary data.</text>
</comment>
<dbReference type="AlphaFoldDB" id="A0A9P5A8S6"/>
<proteinExistence type="predicted"/>
<name>A0A9P5A8S6_9HYPO</name>
<evidence type="ECO:0000256" key="1">
    <source>
        <dbReference type="SAM" id="MobiDB-lite"/>
    </source>
</evidence>
<accession>A0A9P5A8S6</accession>
<organism evidence="2 3">
    <name type="scientific">Fusarium beomiforme</name>
    <dbReference type="NCBI Taxonomy" id="44412"/>
    <lineage>
        <taxon>Eukaryota</taxon>
        <taxon>Fungi</taxon>
        <taxon>Dikarya</taxon>
        <taxon>Ascomycota</taxon>
        <taxon>Pezizomycotina</taxon>
        <taxon>Sordariomycetes</taxon>
        <taxon>Hypocreomycetidae</taxon>
        <taxon>Hypocreales</taxon>
        <taxon>Nectriaceae</taxon>
        <taxon>Fusarium</taxon>
        <taxon>Fusarium burgessii species complex</taxon>
    </lineage>
</organism>
<evidence type="ECO:0000313" key="3">
    <source>
        <dbReference type="Proteomes" id="UP000730481"/>
    </source>
</evidence>
<dbReference type="OrthoDB" id="4851849at2759"/>
<feature type="region of interest" description="Disordered" evidence="1">
    <location>
        <begin position="419"/>
        <end position="452"/>
    </location>
</feature>
<dbReference type="Pfam" id="PF14441">
    <property type="entry name" value="OTT_1508_deam"/>
    <property type="match status" value="1"/>
</dbReference>
<dbReference type="InterPro" id="IPR027796">
    <property type="entry name" value="OTT_1508_deam-like"/>
</dbReference>
<dbReference type="EMBL" id="PVQB02000714">
    <property type="protein sequence ID" value="KAF4334247.1"/>
    <property type="molecule type" value="Genomic_DNA"/>
</dbReference>